<dbReference type="Gene3D" id="1.20.58.430">
    <property type="entry name" value="Type IV secretion system, VirB5-domain"/>
    <property type="match status" value="1"/>
</dbReference>
<dbReference type="Proteomes" id="UP000321311">
    <property type="component" value="Chromosome"/>
</dbReference>
<reference evidence="3" key="1">
    <citation type="submission" date="2019-07" db="EMBL/GenBank/DDBJ databases">
        <title>Bartonella kosoyii sp. nov. and Bartonella krasnovii sp. nov., two novel members of the Bartonella elizabethae complex sensu lato, isolated from black rats and wild desert rodent-fleas.</title>
        <authorList>
            <person name="Gutierrez R."/>
            <person name="Shalit T."/>
            <person name="Markus B."/>
            <person name="Yuan C."/>
            <person name="Nachum-Biala Y."/>
            <person name="Elad D."/>
            <person name="Harrus S."/>
        </authorList>
    </citation>
    <scope>NUCLEOTIDE SEQUENCE [LARGE SCALE GENOMIC DNA]</scope>
    <source>
        <strain evidence="3">OE 1-1</strain>
    </source>
</reference>
<dbReference type="SUPFAM" id="SSF101082">
    <property type="entry name" value="Typo IV secretion system protein TraC"/>
    <property type="match status" value="1"/>
</dbReference>
<evidence type="ECO:0000256" key="1">
    <source>
        <dbReference type="SAM" id="SignalP"/>
    </source>
</evidence>
<evidence type="ECO:0000313" key="2">
    <source>
        <dbReference type="EMBL" id="QEE12886.1"/>
    </source>
</evidence>
<organism evidence="2 3">
    <name type="scientific">Bartonella krasnovii</name>
    <dbReference type="NCBI Taxonomy" id="2267275"/>
    <lineage>
        <taxon>Bacteria</taxon>
        <taxon>Pseudomonadati</taxon>
        <taxon>Pseudomonadota</taxon>
        <taxon>Alphaproteobacteria</taxon>
        <taxon>Hyphomicrobiales</taxon>
        <taxon>Bartonellaceae</taxon>
        <taxon>Bartonella</taxon>
    </lineage>
</organism>
<proteinExistence type="predicted"/>
<dbReference type="EMBL" id="CP031844">
    <property type="protein sequence ID" value="QEE12886.1"/>
    <property type="molecule type" value="Genomic_DNA"/>
</dbReference>
<feature type="chain" id="PRO_5022975636" evidence="1">
    <location>
        <begin position="25"/>
        <end position="257"/>
    </location>
</feature>
<dbReference type="CDD" id="cd14262">
    <property type="entry name" value="VirB5_like"/>
    <property type="match status" value="1"/>
</dbReference>
<dbReference type="InterPro" id="IPR014158">
    <property type="entry name" value="T4SS_VirB5"/>
</dbReference>
<dbReference type="OrthoDB" id="7926666at2"/>
<sequence>MKKRFVITGIIVLLTMLNLTPSNAEVKVEFGPSPAPSSPFPPQISSSTLSLDYTKITEIIDLLNKQIEENKKQIKKTQEINQSITGNRIQTPTIGEKTKQSFFLHDPHLIFIYPALEEPSQKISNPQLVRLFRKINSEEKDIFRRAAHDLRVEFNQRLKYNSIIAKATSLKTLQDAEKRFTYIVNLLNNINKTKDLREASELQVRIKNMLAMLQNESAKLEMVRSLNDNEMIFSDMQKQAVYKRFYNSQYNKMPTIY</sequence>
<accession>A0A5B9D2T8</accession>
<keyword evidence="1" id="KW-0732">Signal</keyword>
<dbReference type="GeneID" id="71062083"/>
<protein>
    <submittedName>
        <fullName evidence="2">Minor pilin of type IV secretion complex (VirB5)</fullName>
    </submittedName>
</protein>
<dbReference type="RefSeq" id="WP_120121370.1">
    <property type="nucleotide sequence ID" value="NZ_CP031844.2"/>
</dbReference>
<feature type="signal peptide" evidence="1">
    <location>
        <begin position="1"/>
        <end position="24"/>
    </location>
</feature>
<evidence type="ECO:0000313" key="3">
    <source>
        <dbReference type="Proteomes" id="UP000321311"/>
    </source>
</evidence>
<dbReference type="Pfam" id="PF07996">
    <property type="entry name" value="T4SS"/>
    <property type="match status" value="1"/>
</dbReference>
<dbReference type="AlphaFoldDB" id="A0A5B9D2T8"/>
<dbReference type="KEGG" id="barn:D1092_08095"/>
<gene>
    <name evidence="2" type="ORF">D1092_08095</name>
</gene>
<dbReference type="InterPro" id="IPR023220">
    <property type="entry name" value="T4SS_VirB5-domain"/>
</dbReference>
<name>A0A5B9D2T8_9HYPH</name>